<evidence type="ECO:0000313" key="4">
    <source>
        <dbReference type="Proteomes" id="UP000316008"/>
    </source>
</evidence>
<sequence length="262" mass="28563">MKFFQKLKAFVWSRHFLKHAIFILLTYIIVISILIVYLDQYTNHGEKIDVPNVVGLKTSSAQSKLEALELKIEVLDSVYKPELPAGTIVSQDPLPTSKSLVCVKPGRIIRVQVSKKSRLVEMPSLIDKSERISESILKNRGLKCRKTYVPTSESNGAVLRQLYNGKEIKEGTKIPVGSTITLVVGQNNEAQPVTVIDLIGLTISDAKARLSGISLQISVGACDGCTNAADSANAEIYSQSPEFMEGATVPSGTTIMVSAEKK</sequence>
<dbReference type="EMBL" id="VLPL01000003">
    <property type="protein sequence ID" value="TSJ45617.1"/>
    <property type="molecule type" value="Genomic_DNA"/>
</dbReference>
<keyword evidence="1" id="KW-0812">Transmembrane</keyword>
<feature type="domain" description="PASTA" evidence="2">
    <location>
        <begin position="116"/>
        <end position="186"/>
    </location>
</feature>
<dbReference type="OrthoDB" id="9803895at2"/>
<dbReference type="AlphaFoldDB" id="A0A556N0B4"/>
<dbReference type="SMART" id="SM00740">
    <property type="entry name" value="PASTA"/>
    <property type="match status" value="3"/>
</dbReference>
<dbReference type="PROSITE" id="PS51178">
    <property type="entry name" value="PASTA"/>
    <property type="match status" value="2"/>
</dbReference>
<comment type="caution">
    <text evidence="3">The sequence shown here is derived from an EMBL/GenBank/DDBJ whole genome shotgun (WGS) entry which is preliminary data.</text>
</comment>
<evidence type="ECO:0000313" key="3">
    <source>
        <dbReference type="EMBL" id="TSJ45617.1"/>
    </source>
</evidence>
<dbReference type="RefSeq" id="WP_144332573.1">
    <property type="nucleotide sequence ID" value="NZ_VLPL01000003.1"/>
</dbReference>
<protein>
    <submittedName>
        <fullName evidence="3">PASTA domain-containing protein</fullName>
    </submittedName>
</protein>
<feature type="domain" description="PASTA" evidence="2">
    <location>
        <begin position="44"/>
        <end position="115"/>
    </location>
</feature>
<name>A0A556N0B4_9FLAO</name>
<evidence type="ECO:0000259" key="2">
    <source>
        <dbReference type="PROSITE" id="PS51178"/>
    </source>
</evidence>
<proteinExistence type="predicted"/>
<dbReference type="Proteomes" id="UP000316008">
    <property type="component" value="Unassembled WGS sequence"/>
</dbReference>
<dbReference type="Pfam" id="PF03793">
    <property type="entry name" value="PASTA"/>
    <property type="match status" value="2"/>
</dbReference>
<keyword evidence="4" id="KW-1185">Reference proteome</keyword>
<dbReference type="Gene3D" id="3.30.10.20">
    <property type="match status" value="3"/>
</dbReference>
<evidence type="ECO:0000256" key="1">
    <source>
        <dbReference type="SAM" id="Phobius"/>
    </source>
</evidence>
<feature type="transmembrane region" description="Helical" evidence="1">
    <location>
        <begin position="20"/>
        <end position="38"/>
    </location>
</feature>
<keyword evidence="1" id="KW-1133">Transmembrane helix</keyword>
<organism evidence="3 4">
    <name type="scientific">Fluviicola chungangensis</name>
    <dbReference type="NCBI Taxonomy" id="2597671"/>
    <lineage>
        <taxon>Bacteria</taxon>
        <taxon>Pseudomonadati</taxon>
        <taxon>Bacteroidota</taxon>
        <taxon>Flavobacteriia</taxon>
        <taxon>Flavobacteriales</taxon>
        <taxon>Crocinitomicaceae</taxon>
        <taxon>Fluviicola</taxon>
    </lineage>
</organism>
<accession>A0A556N0B4</accession>
<keyword evidence="1" id="KW-0472">Membrane</keyword>
<reference evidence="3 4" key="1">
    <citation type="submission" date="2019-07" db="EMBL/GenBank/DDBJ databases">
        <authorList>
            <person name="Huq M.A."/>
        </authorList>
    </citation>
    <scope>NUCLEOTIDE SEQUENCE [LARGE SCALE GENOMIC DNA]</scope>
    <source>
        <strain evidence="3 4">MAH-3</strain>
    </source>
</reference>
<dbReference type="CDD" id="cd06577">
    <property type="entry name" value="PASTA_pknB"/>
    <property type="match status" value="2"/>
</dbReference>
<dbReference type="InterPro" id="IPR005543">
    <property type="entry name" value="PASTA_dom"/>
</dbReference>
<gene>
    <name evidence="3" type="ORF">FO442_07640</name>
</gene>